<dbReference type="AlphaFoldDB" id="A0A0W0TVV7"/>
<dbReference type="PANTHER" id="PTHR11102:SF160">
    <property type="entry name" value="ERAD-ASSOCIATED E3 UBIQUITIN-PROTEIN LIGASE COMPONENT HRD3"/>
    <property type="match status" value="1"/>
</dbReference>
<dbReference type="STRING" id="448.Lery_0429"/>
<protein>
    <submittedName>
        <fullName evidence="1">Enhanced entry protein EnhC</fullName>
    </submittedName>
</protein>
<name>A0A0W0TVV7_LEGER</name>
<reference evidence="1 2" key="1">
    <citation type="submission" date="2015-11" db="EMBL/GenBank/DDBJ databases">
        <title>Genomic analysis of 38 Legionella species identifies large and diverse effector repertoires.</title>
        <authorList>
            <person name="Burstein D."/>
            <person name="Amaro F."/>
            <person name="Zusman T."/>
            <person name="Lifshitz Z."/>
            <person name="Cohen O."/>
            <person name="Gilbert J.A."/>
            <person name="Pupko T."/>
            <person name="Shuman H.A."/>
            <person name="Segal G."/>
        </authorList>
    </citation>
    <scope>NUCLEOTIDE SEQUENCE [LARGE SCALE GENOMIC DNA]</scope>
    <source>
        <strain evidence="1 2">SE-32A-C8</strain>
    </source>
</reference>
<gene>
    <name evidence="1" type="primary">enhC</name>
    <name evidence="1" type="ORF">Lery_0429</name>
</gene>
<dbReference type="Proteomes" id="UP000054773">
    <property type="component" value="Unassembled WGS sequence"/>
</dbReference>
<dbReference type="InterPro" id="IPR011990">
    <property type="entry name" value="TPR-like_helical_dom_sf"/>
</dbReference>
<evidence type="ECO:0000313" key="1">
    <source>
        <dbReference type="EMBL" id="KTC99528.1"/>
    </source>
</evidence>
<sequence>MKSLVPWFCLVAATGSQTLWAEEGLINFRQGNYFVAGKNLMPQVGKDPVADYYMARMRLFGFGELKNDSLALRYFLQSAEKGFLPAQQLMAHYYLIKENNPEKALHWFKKAAAGGDTQAQLYSAAAHLFGYGTKKNIDVARRYFIDAARKGNALAQYELGLEFLSSRDHRNKKLGVIWLNKAAENGNLNALVKLGELYATGIGVAKDVNKAQELLQRAASQNDFNAMLALGNIAKKDNNLELAKSWYDKAAAEGNADAQFALAQLYLDEKGGLYDAKVGFMWMLRAAQNNKADAQAGLAVLYKEGKVVGPDSQLAEQWQAQADATRLKEQQTPAQLLVARWLSHGKADNFAASHYNLGGIYNAWQNPMALKENNYNQYPRMDEVTRQSLYKPKFKLANPQDIAISEYFDVLAPMLSGNEANDWSFKRYPINRQIQDLKDSESLALKHPKQFRVAKGVVPYPVPNDKPTLDYIEHLTHGWEHQANYQSVLTQLYDQAILGESDAQYEIGQLYQYGIAVAKNPDQAVVYFELAASQQDVRAEYNLGILYLEGQTNPVDYQKGIDWMTDAAFKGNPYAQYALANIYEKGFNDPQGNLVVQPDHQQAMAMYYLASSNRFGEAQYRLADYLVKENNAGLSVAARKNRNQLIKRLLQGAAKQGVAEAVLPLAFYHAMDADPARQKQAFETAKREADAGNPEAALLLAILYERGISVPKNQIESRYWYQKASLNPVTAFILGTYYVEGQGFNQDMEKGRALLQQAANQGFSYANLNLAILKKQAGESFLPELDKARQQNNSLAGLLLADYFLQKADNPDNMKQARDIYQHFADKGDKDAQLKLAYLYDRGLGGEANAQLAEQLYTAAAEQGQPVAQYLLAQFYQMGRGGLKPDYDKAKQWYTAAKKSFAPAAVALGFVYDTVDDDYLNAADNYQQAANRNNIRGIFNLGLVYEYGKGQPVNYDKAEALYLRAAQKGYGPAMNQLAGIYFRGDKGKRDEQKALHWYKKAAELGDRDANYQLGLLSETGVATKLDFGDAVRFYQQSSDLGNEKAKMALARMYQYGLGVEKDIHHAGDLYKELAANNNAYAQYRLAMLYLEGALGEKMPERGRQLLKEASNNGSQQAQKVLQWLDAQQASRISFIEPLILNRAPVLAGQTADLMYLDALSEWNRGDETLSRMILNRLMSQFPHYIPAKRAYEQLNQQNQISIFG</sequence>
<dbReference type="Gene3D" id="1.25.40.10">
    <property type="entry name" value="Tetratricopeptide repeat domain"/>
    <property type="match status" value="5"/>
</dbReference>
<evidence type="ECO:0000313" key="2">
    <source>
        <dbReference type="Proteomes" id="UP000054773"/>
    </source>
</evidence>
<dbReference type="EMBL" id="LNYA01000003">
    <property type="protein sequence ID" value="KTC99528.1"/>
    <property type="molecule type" value="Genomic_DNA"/>
</dbReference>
<proteinExistence type="predicted"/>
<dbReference type="SMART" id="SM00671">
    <property type="entry name" value="SEL1"/>
    <property type="match status" value="22"/>
</dbReference>
<accession>A0A0W0TVV7</accession>
<dbReference type="PATRIC" id="fig|448.7.peg.446"/>
<dbReference type="Pfam" id="PF08238">
    <property type="entry name" value="Sel1"/>
    <property type="match status" value="20"/>
</dbReference>
<dbReference type="InterPro" id="IPR050767">
    <property type="entry name" value="Sel1_AlgK"/>
</dbReference>
<keyword evidence="2" id="KW-1185">Reference proteome</keyword>
<dbReference type="SUPFAM" id="SSF81901">
    <property type="entry name" value="HCP-like"/>
    <property type="match status" value="6"/>
</dbReference>
<dbReference type="RefSeq" id="WP_058525603.1">
    <property type="nucleotide sequence ID" value="NZ_CAAAHY010000001.1"/>
</dbReference>
<dbReference type="InterPro" id="IPR006597">
    <property type="entry name" value="Sel1-like"/>
</dbReference>
<comment type="caution">
    <text evidence="1">The sequence shown here is derived from an EMBL/GenBank/DDBJ whole genome shotgun (WGS) entry which is preliminary data.</text>
</comment>
<organism evidence="1 2">
    <name type="scientific">Legionella erythra</name>
    <dbReference type="NCBI Taxonomy" id="448"/>
    <lineage>
        <taxon>Bacteria</taxon>
        <taxon>Pseudomonadati</taxon>
        <taxon>Pseudomonadota</taxon>
        <taxon>Gammaproteobacteria</taxon>
        <taxon>Legionellales</taxon>
        <taxon>Legionellaceae</taxon>
        <taxon>Legionella</taxon>
    </lineage>
</organism>
<dbReference type="PANTHER" id="PTHR11102">
    <property type="entry name" value="SEL-1-LIKE PROTEIN"/>
    <property type="match status" value="1"/>
</dbReference>
<dbReference type="OrthoDB" id="6114904at2"/>